<keyword evidence="1" id="KW-0732">Signal</keyword>
<dbReference type="GO" id="GO:0003824">
    <property type="term" value="F:catalytic activity"/>
    <property type="evidence" value="ECO:0007669"/>
    <property type="project" value="InterPro"/>
</dbReference>
<evidence type="ECO:0000313" key="3">
    <source>
        <dbReference type="EMBL" id="MBB4961005.1"/>
    </source>
</evidence>
<feature type="chain" id="PRO_5039081307" description="Endonuclease/exonuclease/phosphatase domain-containing protein" evidence="1">
    <location>
        <begin position="24"/>
        <end position="370"/>
    </location>
</feature>
<dbReference type="InterPro" id="IPR005135">
    <property type="entry name" value="Endo/exonuclease/phosphatase"/>
</dbReference>
<proteinExistence type="predicted"/>
<dbReference type="Gene3D" id="3.60.10.10">
    <property type="entry name" value="Endonuclease/exonuclease/phosphatase"/>
    <property type="match status" value="1"/>
</dbReference>
<dbReference type="Proteomes" id="UP000578819">
    <property type="component" value="Unassembled WGS sequence"/>
</dbReference>
<dbReference type="InterPro" id="IPR036691">
    <property type="entry name" value="Endo/exonu/phosph_ase_sf"/>
</dbReference>
<dbReference type="EMBL" id="JACHJW010000001">
    <property type="protein sequence ID" value="MBB4961005.1"/>
    <property type="molecule type" value="Genomic_DNA"/>
</dbReference>
<dbReference type="AlphaFoldDB" id="A0A7W7SWL3"/>
<keyword evidence="4" id="KW-1185">Reference proteome</keyword>
<sequence>MTMRRIAATLVVALAAVLLPGLAQGGAGAGIPGGADVPDPMKIVTTTPASAGPATDPAAGTVAVAATVGLKAISHNICGGMCMGGSVDNLPTITDLIDDFRPHLIMFQEVCWPQYEWFTNHAFNSGTYQLGFTTLLTNYTGCGATDCAVNEDDDPANDDRRCWIGQVVGARGTLSNRDEIALGGERHQINDTRPVNPPRTFTALCYDVQLADLGSRVVKGCSVHLRAFRDPGNINKRARTAQAARLASDLDGDIAAGKIVVVGGDFNSLPTETAMDAFYRSETKPGGGWGLFYEADQDDHNFYGNAGCASTATACRSGGRTAGTTGTNKIDYLFFSETSDAASVSGLPIEVPRTVSDHAFYRGLVEVTTS</sequence>
<name>A0A7W7SWL3_9ACTN</name>
<organism evidence="3 4">
    <name type="scientific">Micromonospora polyrhachis</name>
    <dbReference type="NCBI Taxonomy" id="1282883"/>
    <lineage>
        <taxon>Bacteria</taxon>
        <taxon>Bacillati</taxon>
        <taxon>Actinomycetota</taxon>
        <taxon>Actinomycetes</taxon>
        <taxon>Micromonosporales</taxon>
        <taxon>Micromonosporaceae</taxon>
        <taxon>Micromonospora</taxon>
    </lineage>
</organism>
<evidence type="ECO:0000256" key="1">
    <source>
        <dbReference type="SAM" id="SignalP"/>
    </source>
</evidence>
<feature type="signal peptide" evidence="1">
    <location>
        <begin position="1"/>
        <end position="23"/>
    </location>
</feature>
<gene>
    <name evidence="3" type="ORF">FHR38_004738</name>
</gene>
<protein>
    <recommendedName>
        <fullName evidence="2">Endonuclease/exonuclease/phosphatase domain-containing protein</fullName>
    </recommendedName>
</protein>
<dbReference type="RefSeq" id="WP_184536683.1">
    <property type="nucleotide sequence ID" value="NZ_JACHJW010000001.1"/>
</dbReference>
<reference evidence="3 4" key="1">
    <citation type="submission" date="2020-08" db="EMBL/GenBank/DDBJ databases">
        <title>Sequencing the genomes of 1000 actinobacteria strains.</title>
        <authorList>
            <person name="Klenk H.-P."/>
        </authorList>
    </citation>
    <scope>NUCLEOTIDE SEQUENCE [LARGE SCALE GENOMIC DNA]</scope>
    <source>
        <strain evidence="3 4">DSM 45886</strain>
    </source>
</reference>
<dbReference type="SUPFAM" id="SSF56219">
    <property type="entry name" value="DNase I-like"/>
    <property type="match status" value="1"/>
</dbReference>
<feature type="domain" description="Endonuclease/exonuclease/phosphatase" evidence="2">
    <location>
        <begin position="74"/>
        <end position="358"/>
    </location>
</feature>
<accession>A0A7W7SWL3</accession>
<comment type="caution">
    <text evidence="3">The sequence shown here is derived from an EMBL/GenBank/DDBJ whole genome shotgun (WGS) entry which is preliminary data.</text>
</comment>
<evidence type="ECO:0000259" key="2">
    <source>
        <dbReference type="Pfam" id="PF03372"/>
    </source>
</evidence>
<evidence type="ECO:0000313" key="4">
    <source>
        <dbReference type="Proteomes" id="UP000578819"/>
    </source>
</evidence>
<dbReference type="Pfam" id="PF03372">
    <property type="entry name" value="Exo_endo_phos"/>
    <property type="match status" value="1"/>
</dbReference>